<accession>A0ABS7NBM6</accession>
<evidence type="ECO:0000313" key="2">
    <source>
        <dbReference type="Proteomes" id="UP000766629"/>
    </source>
</evidence>
<dbReference type="RefSeq" id="WP_222507382.1">
    <property type="nucleotide sequence ID" value="NZ_JAHVJA010000001.1"/>
</dbReference>
<dbReference type="Proteomes" id="UP000766629">
    <property type="component" value="Unassembled WGS sequence"/>
</dbReference>
<sequence>MKEAAITVVYPDVDTFDDHAEAVLAMLPGTRSFPGCIQAHAGINRERCEIAIFHLWESPDHLNRYLDWRAERGDLDARSATMRREQDFRTYSVP</sequence>
<dbReference type="InterPro" id="IPR011008">
    <property type="entry name" value="Dimeric_a/b-barrel"/>
</dbReference>
<dbReference type="Gene3D" id="3.30.70.100">
    <property type="match status" value="1"/>
</dbReference>
<reference evidence="1 2" key="1">
    <citation type="submission" date="2021-06" db="EMBL/GenBank/DDBJ databases">
        <title>50 bacteria genomes isolated from Dapeng, Shenzhen, China.</title>
        <authorList>
            <person name="Zheng W."/>
            <person name="Yu S."/>
            <person name="Huang Y."/>
        </authorList>
    </citation>
    <scope>NUCLEOTIDE SEQUENCE [LARGE SCALE GENOMIC DNA]</scope>
    <source>
        <strain evidence="1 2">DP1N14-2</strain>
    </source>
</reference>
<evidence type="ECO:0000313" key="1">
    <source>
        <dbReference type="EMBL" id="MBY6138575.1"/>
    </source>
</evidence>
<gene>
    <name evidence="1" type="ORF">KUV26_03930</name>
</gene>
<dbReference type="EMBL" id="JAHVJA010000001">
    <property type="protein sequence ID" value="MBY6138575.1"/>
    <property type="molecule type" value="Genomic_DNA"/>
</dbReference>
<name>A0ABS7NBM6_9RHOB</name>
<keyword evidence="2" id="KW-1185">Reference proteome</keyword>
<evidence type="ECO:0008006" key="3">
    <source>
        <dbReference type="Google" id="ProtNLM"/>
    </source>
</evidence>
<comment type="caution">
    <text evidence="1">The sequence shown here is derived from an EMBL/GenBank/DDBJ whole genome shotgun (WGS) entry which is preliminary data.</text>
</comment>
<proteinExistence type="predicted"/>
<protein>
    <recommendedName>
        <fullName evidence="3">ABM domain-containing protein</fullName>
    </recommendedName>
</protein>
<organism evidence="1 2">
    <name type="scientific">Leisingera daeponensis</name>
    <dbReference type="NCBI Taxonomy" id="405746"/>
    <lineage>
        <taxon>Bacteria</taxon>
        <taxon>Pseudomonadati</taxon>
        <taxon>Pseudomonadota</taxon>
        <taxon>Alphaproteobacteria</taxon>
        <taxon>Rhodobacterales</taxon>
        <taxon>Roseobacteraceae</taxon>
        <taxon>Leisingera</taxon>
    </lineage>
</organism>
<dbReference type="SUPFAM" id="SSF54909">
    <property type="entry name" value="Dimeric alpha+beta barrel"/>
    <property type="match status" value="1"/>
</dbReference>